<feature type="compositionally biased region" description="Polar residues" evidence="11">
    <location>
        <begin position="615"/>
        <end position="625"/>
    </location>
</feature>
<evidence type="ECO:0000259" key="13">
    <source>
        <dbReference type="PROSITE" id="PS50939"/>
    </source>
</evidence>
<accession>A0A4V5N6F8</accession>
<evidence type="ECO:0000256" key="4">
    <source>
        <dbReference type="ARBA" id="ARBA00022617"/>
    </source>
</evidence>
<evidence type="ECO:0000256" key="6">
    <source>
        <dbReference type="ARBA" id="ARBA00022723"/>
    </source>
</evidence>
<feature type="compositionally biased region" description="Basic and acidic residues" evidence="11">
    <location>
        <begin position="586"/>
        <end position="595"/>
    </location>
</feature>
<evidence type="ECO:0000256" key="2">
    <source>
        <dbReference type="ARBA" id="ARBA00004141"/>
    </source>
</evidence>
<dbReference type="GO" id="GO:0046872">
    <property type="term" value="F:metal ion binding"/>
    <property type="evidence" value="ECO:0007669"/>
    <property type="project" value="UniProtKB-KW"/>
</dbReference>
<comment type="caution">
    <text evidence="14">The sequence shown here is derived from an EMBL/GenBank/DDBJ whole genome shotgun (WGS) entry which is preliminary data.</text>
</comment>
<dbReference type="InterPro" id="IPR045150">
    <property type="entry name" value="CYB561D1/2"/>
</dbReference>
<dbReference type="GO" id="GO:0020037">
    <property type="term" value="F:heme binding"/>
    <property type="evidence" value="ECO:0007669"/>
    <property type="project" value="TreeGrafter"/>
</dbReference>
<dbReference type="PANTHER" id="PTHR15422">
    <property type="entry name" value="OS05G0565100 PROTEIN"/>
    <property type="match status" value="1"/>
</dbReference>
<reference evidence="14 15" key="1">
    <citation type="submission" date="2017-03" db="EMBL/GenBank/DDBJ databases">
        <title>Genomes of endolithic fungi from Antarctica.</title>
        <authorList>
            <person name="Coleine C."/>
            <person name="Masonjones S."/>
            <person name="Stajich J.E."/>
        </authorList>
    </citation>
    <scope>NUCLEOTIDE SEQUENCE [LARGE SCALE GENOMIC DNA]</scope>
    <source>
        <strain evidence="14 15">CCFEE 6315</strain>
    </source>
</reference>
<evidence type="ECO:0000256" key="3">
    <source>
        <dbReference type="ARBA" id="ARBA00022448"/>
    </source>
</evidence>
<keyword evidence="3" id="KW-0813">Transport</keyword>
<feature type="compositionally biased region" description="Basic residues" evidence="11">
    <location>
        <begin position="866"/>
        <end position="876"/>
    </location>
</feature>
<feature type="compositionally biased region" description="Basic and acidic residues" evidence="11">
    <location>
        <begin position="261"/>
        <end position="280"/>
    </location>
</feature>
<comment type="subcellular location">
    <subcellularLocation>
        <location evidence="2">Membrane</location>
        <topology evidence="2">Multi-pass membrane protein</topology>
    </subcellularLocation>
</comment>
<feature type="compositionally biased region" description="Gly residues" evidence="11">
    <location>
        <begin position="940"/>
        <end position="952"/>
    </location>
</feature>
<name>A0A4V5N6F8_9PEZI</name>
<sequence length="988" mass="108189">MSTSDLAPAGSSTYSSNTLHVGDGTWDNGRDTFLLPNLEGLNFQTMQYNGMGNRFKNLPGYYQLILGHGILAAIVFLLVVPSAVFMAKFYRGDPRTAVKTHVYLQILTVFLLTVVFILGFFAVGPERSLTNPHHGIGVAIYVLVLAQFIFGWLMSKVEKRRKNPLALTRIPKKVWVHKLLGRSIALLGVVQIALGLTLYGSPKVLFILFALAGAILIFGYIALDRVYYEERRVEWGVDGQPEFYSDYNSSYLSGTQTDLTQDQRRRNNRPPSRERQDNHWGRKILAGAGALGAYEAWKHKRERRREERYDEDDGSVFEQDRRHRPPPPEMESSIGPSGVPSRPSSRPPPGVMYGAGNVPMRPGSRPPPRSRQGRLPPTEDSRLSPESWEEEEKYSESQQPHTWRDRLLGAGAGIGAFAGVKSLFDRRQKRRDDEKDEYRRHHRPPLGGSQNMVSQTDISRVEAGDAPMSPPNARVAGVAPMTPSQTPSRTQGRPIGRPSLDSMSYDDEESHVADGAHHPPQHKKEADPHTLRNSIASLGAIAGFREWNKHRRERRERQVADRLRQEELDNEEHYNRRNSMNYPRPQDSHAGRRPSESGTLLTGFSGAAEGHHGFESSNPQLSRTDFGSRVDTSHPPLPATAGVLPSMSGAGAPSSFARPGASQQRMQDPYASGYQLPPPPPGPPPGGFRPVEGPGSLQMPAGAVNPDPNRLMSHGEIIQQSSGHAHPERDATAGALAGAAAANTVNRQRRNSQSQSPSRLHTRTDSRSRFGRRGSATSASMSQVDTSAGPSVGAPGPGSPPVSMKLQMHNDGRHVTLRRLSEEEAAAERAARRQERIERRSARRTRRGSSLSSGQESDAPPGSNARYRRNGGRHRMRDSSQQPIENVPPPPPSALSSAGAPGRRQSSELNLPAPPPVPVHSSSPQGEGLSPPAAPIAGSGMSGGVGSPGDAGTGTDLSTFDNNRRRRRAERARRLEAAQARGNRVEFE</sequence>
<dbReference type="PANTHER" id="PTHR15422:SF24">
    <property type="entry name" value="DOMON RELATED DOMAIN-CONTAINING PROTEIN"/>
    <property type="match status" value="1"/>
</dbReference>
<keyword evidence="8 12" id="KW-1133">Transmembrane helix</keyword>
<keyword evidence="4" id="KW-0349">Heme</keyword>
<dbReference type="EMBL" id="NAJL01000005">
    <property type="protein sequence ID" value="TKA32519.1"/>
    <property type="molecule type" value="Genomic_DNA"/>
</dbReference>
<evidence type="ECO:0000313" key="14">
    <source>
        <dbReference type="EMBL" id="TKA32519.1"/>
    </source>
</evidence>
<feature type="region of interest" description="Disordered" evidence="11">
    <location>
        <begin position="551"/>
        <end position="988"/>
    </location>
</feature>
<feature type="region of interest" description="Disordered" evidence="11">
    <location>
        <begin position="301"/>
        <end position="529"/>
    </location>
</feature>
<protein>
    <recommendedName>
        <fullName evidence="13">Cytochrome b561 domain-containing protein</fullName>
    </recommendedName>
</protein>
<feature type="region of interest" description="Disordered" evidence="11">
    <location>
        <begin position="253"/>
        <end position="282"/>
    </location>
</feature>
<evidence type="ECO:0000256" key="8">
    <source>
        <dbReference type="ARBA" id="ARBA00022989"/>
    </source>
</evidence>
<feature type="compositionally biased region" description="Polar residues" evidence="11">
    <location>
        <begin position="448"/>
        <end position="458"/>
    </location>
</feature>
<evidence type="ECO:0000256" key="12">
    <source>
        <dbReference type="SAM" id="Phobius"/>
    </source>
</evidence>
<feature type="transmembrane region" description="Helical" evidence="12">
    <location>
        <begin position="102"/>
        <end position="123"/>
    </location>
</feature>
<organism evidence="14 15">
    <name type="scientific">Salinomyces thailandicus</name>
    <dbReference type="NCBI Taxonomy" id="706561"/>
    <lineage>
        <taxon>Eukaryota</taxon>
        <taxon>Fungi</taxon>
        <taxon>Dikarya</taxon>
        <taxon>Ascomycota</taxon>
        <taxon>Pezizomycotina</taxon>
        <taxon>Dothideomycetes</taxon>
        <taxon>Dothideomycetidae</taxon>
        <taxon>Mycosphaerellales</taxon>
        <taxon>Teratosphaeriaceae</taxon>
        <taxon>Salinomyces</taxon>
    </lineage>
</organism>
<evidence type="ECO:0000256" key="5">
    <source>
        <dbReference type="ARBA" id="ARBA00022692"/>
    </source>
</evidence>
<feature type="compositionally biased region" description="Pro residues" evidence="11">
    <location>
        <begin position="676"/>
        <end position="687"/>
    </location>
</feature>
<feature type="compositionally biased region" description="Basic and acidic residues" evidence="11">
    <location>
        <begin position="555"/>
        <end position="575"/>
    </location>
</feature>
<feature type="transmembrane region" description="Helical" evidence="12">
    <location>
        <begin position="61"/>
        <end position="90"/>
    </location>
</feature>
<evidence type="ECO:0000256" key="10">
    <source>
        <dbReference type="ARBA" id="ARBA00023136"/>
    </source>
</evidence>
<gene>
    <name evidence="14" type="ORF">B0A50_01627</name>
</gene>
<dbReference type="CDD" id="cd08760">
    <property type="entry name" value="Cyt_b561_FRRS1_like"/>
    <property type="match status" value="1"/>
</dbReference>
<feature type="transmembrane region" description="Helical" evidence="12">
    <location>
        <begin position="135"/>
        <end position="154"/>
    </location>
</feature>
<feature type="transmembrane region" description="Helical" evidence="12">
    <location>
        <begin position="407"/>
        <end position="424"/>
    </location>
</feature>
<comment type="cofactor">
    <cofactor evidence="1">
        <name>heme b</name>
        <dbReference type="ChEBI" id="CHEBI:60344"/>
    </cofactor>
</comment>
<evidence type="ECO:0000256" key="1">
    <source>
        <dbReference type="ARBA" id="ARBA00001970"/>
    </source>
</evidence>
<evidence type="ECO:0000256" key="11">
    <source>
        <dbReference type="SAM" id="MobiDB-lite"/>
    </source>
</evidence>
<dbReference type="Proteomes" id="UP000308549">
    <property type="component" value="Unassembled WGS sequence"/>
</dbReference>
<feature type="transmembrane region" description="Helical" evidence="12">
    <location>
        <begin position="205"/>
        <end position="223"/>
    </location>
</feature>
<evidence type="ECO:0000256" key="9">
    <source>
        <dbReference type="ARBA" id="ARBA00023004"/>
    </source>
</evidence>
<keyword evidence="10 12" id="KW-0472">Membrane</keyword>
<proteinExistence type="predicted"/>
<feature type="compositionally biased region" description="Polar residues" evidence="11">
    <location>
        <begin position="482"/>
        <end position="491"/>
    </location>
</feature>
<keyword evidence="15" id="KW-1185">Reference proteome</keyword>
<dbReference type="GO" id="GO:0140575">
    <property type="term" value="F:transmembrane monodehydroascorbate reductase activity"/>
    <property type="evidence" value="ECO:0007669"/>
    <property type="project" value="InterPro"/>
</dbReference>
<keyword evidence="6" id="KW-0479">Metal-binding</keyword>
<dbReference type="InterPro" id="IPR006593">
    <property type="entry name" value="Cyt_b561/ferric_Rdtase_TM"/>
</dbReference>
<feature type="domain" description="Cytochrome b561" evidence="13">
    <location>
        <begin position="32"/>
        <end position="234"/>
    </location>
</feature>
<evidence type="ECO:0000313" key="15">
    <source>
        <dbReference type="Proteomes" id="UP000308549"/>
    </source>
</evidence>
<dbReference type="Gene3D" id="1.20.120.1770">
    <property type="match status" value="1"/>
</dbReference>
<dbReference type="AlphaFoldDB" id="A0A4V5N6F8"/>
<keyword evidence="7" id="KW-0249">Electron transport</keyword>
<feature type="compositionally biased region" description="Basic and acidic residues" evidence="11">
    <location>
        <begin position="510"/>
        <end position="529"/>
    </location>
</feature>
<keyword evidence="5 12" id="KW-0812">Transmembrane</keyword>
<dbReference type="OrthoDB" id="19261at2759"/>
<feature type="compositionally biased region" description="Basic and acidic residues" evidence="11">
    <location>
        <begin position="808"/>
        <end position="840"/>
    </location>
</feature>
<feature type="compositionally biased region" description="Low complexity" evidence="11">
    <location>
        <begin position="732"/>
        <end position="742"/>
    </location>
</feature>
<evidence type="ECO:0000256" key="7">
    <source>
        <dbReference type="ARBA" id="ARBA00022982"/>
    </source>
</evidence>
<feature type="compositionally biased region" description="Low complexity" evidence="11">
    <location>
        <begin position="332"/>
        <end position="344"/>
    </location>
</feature>
<dbReference type="PROSITE" id="PS50939">
    <property type="entry name" value="CYTOCHROME_B561"/>
    <property type="match status" value="1"/>
</dbReference>
<keyword evidence="9" id="KW-0408">Iron</keyword>
<feature type="compositionally biased region" description="Basic and acidic residues" evidence="11">
    <location>
        <begin position="423"/>
        <end position="439"/>
    </location>
</feature>
<dbReference type="SMART" id="SM00665">
    <property type="entry name" value="B561"/>
    <property type="match status" value="1"/>
</dbReference>
<feature type="transmembrane region" description="Helical" evidence="12">
    <location>
        <begin position="179"/>
        <end position="199"/>
    </location>
</feature>
<feature type="compositionally biased region" description="Polar residues" evidence="11">
    <location>
        <begin position="775"/>
        <end position="786"/>
    </location>
</feature>
<dbReference type="GO" id="GO:0016020">
    <property type="term" value="C:membrane"/>
    <property type="evidence" value="ECO:0007669"/>
    <property type="project" value="UniProtKB-SubCell"/>
</dbReference>